<feature type="signal peptide" evidence="1">
    <location>
        <begin position="1"/>
        <end position="27"/>
    </location>
</feature>
<keyword evidence="3" id="KW-1185">Reference proteome</keyword>
<dbReference type="Proteomes" id="UP000799421">
    <property type="component" value="Unassembled WGS sequence"/>
</dbReference>
<organism evidence="2 3">
    <name type="scientific">Piedraia hortae CBS 480.64</name>
    <dbReference type="NCBI Taxonomy" id="1314780"/>
    <lineage>
        <taxon>Eukaryota</taxon>
        <taxon>Fungi</taxon>
        <taxon>Dikarya</taxon>
        <taxon>Ascomycota</taxon>
        <taxon>Pezizomycotina</taxon>
        <taxon>Dothideomycetes</taxon>
        <taxon>Dothideomycetidae</taxon>
        <taxon>Capnodiales</taxon>
        <taxon>Piedraiaceae</taxon>
        <taxon>Piedraia</taxon>
    </lineage>
</organism>
<evidence type="ECO:0000256" key="1">
    <source>
        <dbReference type="SAM" id="SignalP"/>
    </source>
</evidence>
<sequence length="164" mass="18793">MNPFTVLQSVLVTLLLFSICFLPRANPLPRERVLKSPTYALPSDEDLGRSYTHLITAGEPPNPKSFDDARLMRHHWKWFNEPLANFGEPNATQAYDGIIQRLKHAKYAVELCKNKGRKFENCPEAKAELLGAADRWSKYLNQVGDPWDWKISTPQGWIKSDPNE</sequence>
<dbReference type="AlphaFoldDB" id="A0A6A7C3C6"/>
<proteinExistence type="predicted"/>
<evidence type="ECO:0000313" key="3">
    <source>
        <dbReference type="Proteomes" id="UP000799421"/>
    </source>
</evidence>
<protein>
    <submittedName>
        <fullName evidence="2">Uncharacterized protein</fullName>
    </submittedName>
</protein>
<accession>A0A6A7C3C6</accession>
<keyword evidence="1" id="KW-0732">Signal</keyword>
<gene>
    <name evidence="2" type="ORF">K470DRAFT_27147</name>
</gene>
<reference evidence="2" key="1">
    <citation type="journal article" date="2020" name="Stud. Mycol.">
        <title>101 Dothideomycetes genomes: a test case for predicting lifestyles and emergence of pathogens.</title>
        <authorList>
            <person name="Haridas S."/>
            <person name="Albert R."/>
            <person name="Binder M."/>
            <person name="Bloem J."/>
            <person name="Labutti K."/>
            <person name="Salamov A."/>
            <person name="Andreopoulos B."/>
            <person name="Baker S."/>
            <person name="Barry K."/>
            <person name="Bills G."/>
            <person name="Bluhm B."/>
            <person name="Cannon C."/>
            <person name="Castanera R."/>
            <person name="Culley D."/>
            <person name="Daum C."/>
            <person name="Ezra D."/>
            <person name="Gonzalez J."/>
            <person name="Henrissat B."/>
            <person name="Kuo A."/>
            <person name="Liang C."/>
            <person name="Lipzen A."/>
            <person name="Lutzoni F."/>
            <person name="Magnuson J."/>
            <person name="Mondo S."/>
            <person name="Nolan M."/>
            <person name="Ohm R."/>
            <person name="Pangilinan J."/>
            <person name="Park H.-J."/>
            <person name="Ramirez L."/>
            <person name="Alfaro M."/>
            <person name="Sun H."/>
            <person name="Tritt A."/>
            <person name="Yoshinaga Y."/>
            <person name="Zwiers L.-H."/>
            <person name="Turgeon B."/>
            <person name="Goodwin S."/>
            <person name="Spatafora J."/>
            <person name="Crous P."/>
            <person name="Grigoriev I."/>
        </authorList>
    </citation>
    <scope>NUCLEOTIDE SEQUENCE</scope>
    <source>
        <strain evidence="2">CBS 480.64</strain>
    </source>
</reference>
<evidence type="ECO:0000313" key="2">
    <source>
        <dbReference type="EMBL" id="KAF2861990.1"/>
    </source>
</evidence>
<name>A0A6A7C3C6_9PEZI</name>
<dbReference type="EMBL" id="MU005969">
    <property type="protein sequence ID" value="KAF2861990.1"/>
    <property type="molecule type" value="Genomic_DNA"/>
</dbReference>
<feature type="chain" id="PRO_5025603044" evidence="1">
    <location>
        <begin position="28"/>
        <end position="164"/>
    </location>
</feature>